<evidence type="ECO:0000313" key="2">
    <source>
        <dbReference type="Proteomes" id="UP001054837"/>
    </source>
</evidence>
<keyword evidence="2" id="KW-1185">Reference proteome</keyword>
<comment type="caution">
    <text evidence="1">The sequence shown here is derived from an EMBL/GenBank/DDBJ whole genome shotgun (WGS) entry which is preliminary data.</text>
</comment>
<dbReference type="Proteomes" id="UP001054837">
    <property type="component" value="Unassembled WGS sequence"/>
</dbReference>
<sequence>MRIGQELEYEEVLLEYFTFPIDLLRDLTRRTIISAVVYRKFLRERENEITPLLCRPQRWVFVPLTLFEEEMMIMAAPSLKIWSIAQCLDGLTLALCGAVVLG</sequence>
<evidence type="ECO:0000313" key="1">
    <source>
        <dbReference type="EMBL" id="GIY77456.1"/>
    </source>
</evidence>
<proteinExistence type="predicted"/>
<protein>
    <submittedName>
        <fullName evidence="1">Uncharacterized protein</fullName>
    </submittedName>
</protein>
<gene>
    <name evidence="1" type="ORF">CDAR_264981</name>
</gene>
<dbReference type="AlphaFoldDB" id="A0AAV4W4K9"/>
<dbReference type="EMBL" id="BPLQ01014125">
    <property type="protein sequence ID" value="GIY77456.1"/>
    <property type="molecule type" value="Genomic_DNA"/>
</dbReference>
<accession>A0AAV4W4K9</accession>
<reference evidence="1 2" key="1">
    <citation type="submission" date="2021-06" db="EMBL/GenBank/DDBJ databases">
        <title>Caerostris darwini draft genome.</title>
        <authorList>
            <person name="Kono N."/>
            <person name="Arakawa K."/>
        </authorList>
    </citation>
    <scope>NUCLEOTIDE SEQUENCE [LARGE SCALE GENOMIC DNA]</scope>
</reference>
<name>A0AAV4W4K9_9ARAC</name>
<organism evidence="1 2">
    <name type="scientific">Caerostris darwini</name>
    <dbReference type="NCBI Taxonomy" id="1538125"/>
    <lineage>
        <taxon>Eukaryota</taxon>
        <taxon>Metazoa</taxon>
        <taxon>Ecdysozoa</taxon>
        <taxon>Arthropoda</taxon>
        <taxon>Chelicerata</taxon>
        <taxon>Arachnida</taxon>
        <taxon>Araneae</taxon>
        <taxon>Araneomorphae</taxon>
        <taxon>Entelegynae</taxon>
        <taxon>Araneoidea</taxon>
        <taxon>Araneidae</taxon>
        <taxon>Caerostris</taxon>
    </lineage>
</organism>